<feature type="compositionally biased region" description="Basic and acidic residues" evidence="1">
    <location>
        <begin position="60"/>
        <end position="90"/>
    </location>
</feature>
<dbReference type="Proteomes" id="UP000019132">
    <property type="component" value="Unassembled WGS sequence"/>
</dbReference>
<feature type="compositionally biased region" description="Basic and acidic residues" evidence="1">
    <location>
        <begin position="317"/>
        <end position="336"/>
    </location>
</feature>
<organism evidence="3 4">
    <name type="scientific">Globisporangium ultimum (strain ATCC 200006 / CBS 805.95 / DAOM BR144)</name>
    <name type="common">Pythium ultimum</name>
    <dbReference type="NCBI Taxonomy" id="431595"/>
    <lineage>
        <taxon>Eukaryota</taxon>
        <taxon>Sar</taxon>
        <taxon>Stramenopiles</taxon>
        <taxon>Oomycota</taxon>
        <taxon>Peronosporomycetes</taxon>
        <taxon>Pythiales</taxon>
        <taxon>Pythiaceae</taxon>
        <taxon>Globisporangium</taxon>
    </lineage>
</organism>
<dbReference type="InParanoid" id="K3X0X8"/>
<feature type="compositionally biased region" description="Basic and acidic residues" evidence="1">
    <location>
        <begin position="168"/>
        <end position="178"/>
    </location>
</feature>
<feature type="compositionally biased region" description="Basic and acidic residues" evidence="1">
    <location>
        <begin position="199"/>
        <end position="231"/>
    </location>
</feature>
<dbReference type="PROSITE" id="PS50020">
    <property type="entry name" value="WW_DOMAIN_2"/>
    <property type="match status" value="1"/>
</dbReference>
<name>K3X0X8_GLOUD</name>
<accession>K3X0X8</accession>
<feature type="compositionally biased region" description="Basic and acidic residues" evidence="1">
    <location>
        <begin position="130"/>
        <end position="150"/>
    </location>
</feature>
<dbReference type="SMART" id="SM00456">
    <property type="entry name" value="WW"/>
    <property type="match status" value="1"/>
</dbReference>
<feature type="region of interest" description="Disordered" evidence="1">
    <location>
        <begin position="293"/>
        <end position="385"/>
    </location>
</feature>
<dbReference type="InterPro" id="IPR036020">
    <property type="entry name" value="WW_dom_sf"/>
</dbReference>
<dbReference type="EnsemblProtists" id="PYU1_T010877">
    <property type="protein sequence ID" value="PYU1_T010877"/>
    <property type="gene ID" value="PYU1_G010854"/>
</dbReference>
<dbReference type="AlphaFoldDB" id="K3X0X8"/>
<sequence>MQTSAAMEQQRARDDTPIHSEMRDHHEQQHDDHEQQLVRMLQQETPSDDNDREQEAPSDDSVRRHDERDFLDGAEHDDAQQQEQYDHYGDGDYEEEDDDFVHRRWSTEHGGGAFASSSHRSDGELEADESEHARAALYERDYHRQGKLEYSDDDGEDDDDDSADEELLELHFRNEHAMRWTLPTESDGQHAAPTQGSMERIEANVRAAMDRIHDAKIHDDSGYSGDEHESDVNENDALNEDEDDDNNAATYHDDEEADEDGAHDDGDEWKMGYGEDGKPFYYDIVHEAMEARWSHASSQHSGGYDDDTSHQNGFAAHTDDLREHEAEDHDKEHDGSVYEEDTGGVYDAADDHRDEDRADEDQEHEHDDTAQDEEQQQHVDEADTKDTAAMSTIDCGLSLSYFTNSNLSIVEDEWQEAYTAKGRVYYYNRRTRESSWKKYALY</sequence>
<keyword evidence="4" id="KW-1185">Reference proteome</keyword>
<feature type="compositionally biased region" description="Acidic residues" evidence="1">
    <location>
        <begin position="232"/>
        <end position="246"/>
    </location>
</feature>
<feature type="compositionally biased region" description="Basic and acidic residues" evidence="1">
    <location>
        <begin position="268"/>
        <end position="278"/>
    </location>
</feature>
<reference evidence="3" key="3">
    <citation type="submission" date="2015-02" db="UniProtKB">
        <authorList>
            <consortium name="EnsemblProtists"/>
        </authorList>
    </citation>
    <scope>IDENTIFICATION</scope>
    <source>
        <strain evidence="3">DAOM BR144</strain>
    </source>
</reference>
<feature type="compositionally biased region" description="Acidic residues" evidence="1">
    <location>
        <begin position="151"/>
        <end position="167"/>
    </location>
</feature>
<dbReference type="EMBL" id="GL376590">
    <property type="status" value="NOT_ANNOTATED_CDS"/>
    <property type="molecule type" value="Genomic_DNA"/>
</dbReference>
<feature type="compositionally biased region" description="Acidic residues" evidence="1">
    <location>
        <begin position="253"/>
        <end position="267"/>
    </location>
</feature>
<dbReference type="Gene3D" id="2.20.70.10">
    <property type="match status" value="1"/>
</dbReference>
<evidence type="ECO:0000259" key="2">
    <source>
        <dbReference type="PROSITE" id="PS50020"/>
    </source>
</evidence>
<reference evidence="4" key="2">
    <citation type="submission" date="2010-04" db="EMBL/GenBank/DDBJ databases">
        <authorList>
            <person name="Buell R."/>
            <person name="Hamilton J."/>
            <person name="Hostetler J."/>
        </authorList>
    </citation>
    <scope>NUCLEOTIDE SEQUENCE [LARGE SCALE GENOMIC DNA]</scope>
    <source>
        <strain evidence="4">DAOM:BR144</strain>
    </source>
</reference>
<dbReference type="STRING" id="431595.K3X0X8"/>
<feature type="compositionally biased region" description="Acidic residues" evidence="1">
    <location>
        <begin position="46"/>
        <end position="58"/>
    </location>
</feature>
<evidence type="ECO:0000256" key="1">
    <source>
        <dbReference type="SAM" id="MobiDB-lite"/>
    </source>
</evidence>
<evidence type="ECO:0000313" key="4">
    <source>
        <dbReference type="Proteomes" id="UP000019132"/>
    </source>
</evidence>
<dbReference type="CDD" id="cd00201">
    <property type="entry name" value="WW"/>
    <property type="match status" value="1"/>
</dbReference>
<dbReference type="Pfam" id="PF00397">
    <property type="entry name" value="WW"/>
    <property type="match status" value="1"/>
</dbReference>
<proteinExistence type="predicted"/>
<feature type="domain" description="WW" evidence="2">
    <location>
        <begin position="408"/>
        <end position="441"/>
    </location>
</feature>
<dbReference type="InterPro" id="IPR001202">
    <property type="entry name" value="WW_dom"/>
</dbReference>
<feature type="compositionally biased region" description="Basic and acidic residues" evidence="1">
    <location>
        <begin position="363"/>
        <end position="385"/>
    </location>
</feature>
<evidence type="ECO:0000313" key="3">
    <source>
        <dbReference type="EnsemblProtists" id="PYU1_T010877"/>
    </source>
</evidence>
<reference evidence="4" key="1">
    <citation type="journal article" date="2010" name="Genome Biol.">
        <title>Genome sequence of the necrotrophic plant pathogen Pythium ultimum reveals original pathogenicity mechanisms and effector repertoire.</title>
        <authorList>
            <person name="Levesque C.A."/>
            <person name="Brouwer H."/>
            <person name="Cano L."/>
            <person name="Hamilton J.P."/>
            <person name="Holt C."/>
            <person name="Huitema E."/>
            <person name="Raffaele S."/>
            <person name="Robideau G.P."/>
            <person name="Thines M."/>
            <person name="Win J."/>
            <person name="Zerillo M.M."/>
            <person name="Beakes G.W."/>
            <person name="Boore J.L."/>
            <person name="Busam D."/>
            <person name="Dumas B."/>
            <person name="Ferriera S."/>
            <person name="Fuerstenberg S.I."/>
            <person name="Gachon C.M."/>
            <person name="Gaulin E."/>
            <person name="Govers F."/>
            <person name="Grenville-Briggs L."/>
            <person name="Horner N."/>
            <person name="Hostetler J."/>
            <person name="Jiang R.H."/>
            <person name="Johnson J."/>
            <person name="Krajaejun T."/>
            <person name="Lin H."/>
            <person name="Meijer H.J."/>
            <person name="Moore B."/>
            <person name="Morris P."/>
            <person name="Phuntmart V."/>
            <person name="Puiu D."/>
            <person name="Shetty J."/>
            <person name="Stajich J.E."/>
            <person name="Tripathy S."/>
            <person name="Wawra S."/>
            <person name="van West P."/>
            <person name="Whitty B.R."/>
            <person name="Coutinho P.M."/>
            <person name="Henrissat B."/>
            <person name="Martin F."/>
            <person name="Thomas P.D."/>
            <person name="Tyler B.M."/>
            <person name="De Vries R.P."/>
            <person name="Kamoun S."/>
            <person name="Yandell M."/>
            <person name="Tisserat N."/>
            <person name="Buell C.R."/>
        </authorList>
    </citation>
    <scope>NUCLEOTIDE SEQUENCE</scope>
    <source>
        <strain evidence="4">DAOM:BR144</strain>
    </source>
</reference>
<feature type="region of interest" description="Disordered" evidence="1">
    <location>
        <begin position="1"/>
        <end position="278"/>
    </location>
</feature>
<dbReference type="VEuPathDB" id="FungiDB:PYU1_G010854"/>
<feature type="compositionally biased region" description="Basic and acidic residues" evidence="1">
    <location>
        <begin position="10"/>
        <end position="36"/>
    </location>
</feature>
<dbReference type="SUPFAM" id="SSF51045">
    <property type="entry name" value="WW domain"/>
    <property type="match status" value="1"/>
</dbReference>
<protein>
    <recommendedName>
        <fullName evidence="2">WW domain-containing protein</fullName>
    </recommendedName>
</protein>
<dbReference type="HOGENOM" id="CLU_620404_0_0_1"/>